<reference evidence="3 4" key="1">
    <citation type="journal article" date="2020" name="bioRxiv">
        <title>Sequence and annotation of 42 cannabis genomes reveals extensive copy number variation in cannabinoid synthesis and pathogen resistance genes.</title>
        <authorList>
            <person name="Mckernan K.J."/>
            <person name="Helbert Y."/>
            <person name="Kane L.T."/>
            <person name="Ebling H."/>
            <person name="Zhang L."/>
            <person name="Liu B."/>
            <person name="Eaton Z."/>
            <person name="Mclaughlin S."/>
            <person name="Kingan S."/>
            <person name="Baybayan P."/>
            <person name="Concepcion G."/>
            <person name="Jordan M."/>
            <person name="Riva A."/>
            <person name="Barbazuk W."/>
            <person name="Harkins T."/>
        </authorList>
    </citation>
    <scope>NUCLEOTIDE SEQUENCE [LARGE SCALE GENOMIC DNA]</scope>
    <source>
        <strain evidence="4">cv. Jamaican Lion 4</strain>
        <tissue evidence="3">Leaf</tissue>
    </source>
</reference>
<dbReference type="InterPro" id="IPR025558">
    <property type="entry name" value="DUF4283"/>
</dbReference>
<evidence type="ECO:0000313" key="4">
    <source>
        <dbReference type="Proteomes" id="UP000525078"/>
    </source>
</evidence>
<evidence type="ECO:0000313" key="3">
    <source>
        <dbReference type="EMBL" id="KAF4387917.1"/>
    </source>
</evidence>
<name>A0A7J6GYA0_CANSA</name>
<evidence type="ECO:0000259" key="2">
    <source>
        <dbReference type="Pfam" id="PF14111"/>
    </source>
</evidence>
<feature type="transmembrane region" description="Helical" evidence="1">
    <location>
        <begin position="61"/>
        <end position="81"/>
    </location>
</feature>
<keyword evidence="1" id="KW-1133">Transmembrane helix</keyword>
<organism evidence="3 4">
    <name type="scientific">Cannabis sativa</name>
    <name type="common">Hemp</name>
    <name type="synonym">Marijuana</name>
    <dbReference type="NCBI Taxonomy" id="3483"/>
    <lineage>
        <taxon>Eukaryota</taxon>
        <taxon>Viridiplantae</taxon>
        <taxon>Streptophyta</taxon>
        <taxon>Embryophyta</taxon>
        <taxon>Tracheophyta</taxon>
        <taxon>Spermatophyta</taxon>
        <taxon>Magnoliopsida</taxon>
        <taxon>eudicotyledons</taxon>
        <taxon>Gunneridae</taxon>
        <taxon>Pentapetalae</taxon>
        <taxon>rosids</taxon>
        <taxon>fabids</taxon>
        <taxon>Rosales</taxon>
        <taxon>Cannabaceae</taxon>
        <taxon>Cannabis</taxon>
    </lineage>
</organism>
<keyword evidence="1" id="KW-0812">Transmembrane</keyword>
<gene>
    <name evidence="3" type="ORF">F8388_005534</name>
</gene>
<accession>A0A7J6GYA0</accession>
<dbReference type="Pfam" id="PF14111">
    <property type="entry name" value="DUF4283"/>
    <property type="match status" value="1"/>
</dbReference>
<evidence type="ECO:0000256" key="1">
    <source>
        <dbReference type="SAM" id="Phobius"/>
    </source>
</evidence>
<dbReference type="Proteomes" id="UP000525078">
    <property type="component" value="Unassembled WGS sequence"/>
</dbReference>
<sequence length="213" mass="24305">MRRRMSKSRPGLTLWEMKITRLFLRVIGESFLQLSYSEEPLIKEGIKIAQIDAEEVKTQVANWSSAVICMVLGANPLFAVFEGFIQRMWGKLEIAQIVRMNGGFTIVKFNDDATRDHVLEHRVIPFDRKSGEAKQWVKKEVKRGGSRQEKTWDIVDQTKTKGAKVMGADEKDKEEVRMGNEFRIQGGDTLGNSGVQVLVRQRVILNRGLSRLV</sequence>
<protein>
    <recommendedName>
        <fullName evidence="2">DUF4283 domain-containing protein</fullName>
    </recommendedName>
</protein>
<dbReference type="PANTHER" id="PTHR33233">
    <property type="entry name" value="ENDONUCLEASE/EXONUCLEASE/PHOSPHATASE"/>
    <property type="match status" value="1"/>
</dbReference>
<proteinExistence type="predicted"/>
<feature type="domain" description="DUF4283" evidence="2">
    <location>
        <begin position="61"/>
        <end position="130"/>
    </location>
</feature>
<dbReference type="EMBL" id="JAATIP010000037">
    <property type="protein sequence ID" value="KAF4387917.1"/>
    <property type="molecule type" value="Genomic_DNA"/>
</dbReference>
<dbReference type="PANTHER" id="PTHR33233:SF14">
    <property type="entry name" value="ENDONUCLEASE_EXONUCLEASE_PHOSPHATASE"/>
    <property type="match status" value="1"/>
</dbReference>
<comment type="caution">
    <text evidence="3">The sequence shown here is derived from an EMBL/GenBank/DDBJ whole genome shotgun (WGS) entry which is preliminary data.</text>
</comment>
<dbReference type="AlphaFoldDB" id="A0A7J6GYA0"/>
<keyword evidence="1" id="KW-0472">Membrane</keyword>